<name>A0A8C7CC17_ONCKI</name>
<reference evidence="7" key="1">
    <citation type="submission" date="2025-08" db="UniProtKB">
        <authorList>
            <consortium name="Ensembl"/>
        </authorList>
    </citation>
    <scope>IDENTIFICATION</scope>
</reference>
<comment type="similarity">
    <text evidence="2">Belongs to the mesothelin family.</text>
</comment>
<dbReference type="InterPro" id="IPR026664">
    <property type="entry name" value="Stereocilin-rel"/>
</dbReference>
<dbReference type="Pfam" id="PF06060">
    <property type="entry name" value="Mesothelin"/>
    <property type="match status" value="1"/>
</dbReference>
<dbReference type="AlphaFoldDB" id="A0A8C7CC17"/>
<keyword evidence="8" id="KW-1185">Reference proteome</keyword>
<keyword evidence="5" id="KW-0472">Membrane</keyword>
<reference evidence="7" key="2">
    <citation type="submission" date="2025-09" db="UniProtKB">
        <authorList>
            <consortium name="Ensembl"/>
        </authorList>
    </citation>
    <scope>IDENTIFICATION</scope>
</reference>
<protein>
    <recommendedName>
        <fullName evidence="9">Mesothelin-like protein</fullName>
    </recommendedName>
</protein>
<dbReference type="GO" id="GO:0007160">
    <property type="term" value="P:cell-matrix adhesion"/>
    <property type="evidence" value="ECO:0007669"/>
    <property type="project" value="TreeGrafter"/>
</dbReference>
<evidence type="ECO:0000313" key="7">
    <source>
        <dbReference type="Ensembl" id="ENSOKIP00005004387.1"/>
    </source>
</evidence>
<keyword evidence="6" id="KW-0325">Glycoprotein</keyword>
<dbReference type="GO" id="GO:0009986">
    <property type="term" value="C:cell surface"/>
    <property type="evidence" value="ECO:0007669"/>
    <property type="project" value="TreeGrafter"/>
</dbReference>
<dbReference type="Proteomes" id="UP000694557">
    <property type="component" value="Unassembled WGS sequence"/>
</dbReference>
<sequence length="516" mass="57046">LSSTVYSPLISSPLSLSPLTVSSSLSLSPPTVSSPLSLWPLSLSPLNSLSPLTNRLSPSVLQGFTCTSAQSMTIKTVHRLVHACRPRILREKVALKETQLTCMYNLLKDNLDQSFTDYPSDMLLYYNYAKVEKSNCRSYFNAAGSADFSVLSSVLNKDEMLLDNAKSCLGISEVSLSKNHVEVLGNMVCTMNGSYILNSDPFILEKLKNCKDFTEAQVAAMETLLISGTTQYGKTTTWNQQTLEDLETLPLYLTQNFWSLFTTVKGKFLKSFMPQLRKQETVKRKLKTLFKQINSFSRSKRGAGCITGNITQSVIADTSFPFGYDMTQFDLCLDISVLKDNLAAFTKQVDDNNFQKIILVKLNQAYPSGIVDEQLKVLGSVSRVATLDDITKWSITKIDTLSALMAFADGPWETEKSKAIITTYLNTSGNSLGSSELNAIGANLCSLDVSVLKTITSSSLKNANSLDVTSCSTEQKRAVYDISKSSFSSQRISNPTYYQLISPYLGKHTHTYTHQI</sequence>
<comment type="subcellular location">
    <subcellularLocation>
        <location evidence="1">Membrane</location>
    </subcellularLocation>
</comment>
<evidence type="ECO:0008006" key="9">
    <source>
        <dbReference type="Google" id="ProtNLM"/>
    </source>
</evidence>
<evidence type="ECO:0000313" key="8">
    <source>
        <dbReference type="Proteomes" id="UP000694557"/>
    </source>
</evidence>
<evidence type="ECO:0000256" key="3">
    <source>
        <dbReference type="ARBA" id="ARBA00022729"/>
    </source>
</evidence>
<dbReference type="PANTHER" id="PTHR23412:SF6">
    <property type="entry name" value="MESOTHELIN"/>
    <property type="match status" value="1"/>
</dbReference>
<keyword evidence="4" id="KW-0130">Cell adhesion</keyword>
<organism evidence="7 8">
    <name type="scientific">Oncorhynchus kisutch</name>
    <name type="common">Coho salmon</name>
    <name type="synonym">Salmo kisutch</name>
    <dbReference type="NCBI Taxonomy" id="8019"/>
    <lineage>
        <taxon>Eukaryota</taxon>
        <taxon>Metazoa</taxon>
        <taxon>Chordata</taxon>
        <taxon>Craniata</taxon>
        <taxon>Vertebrata</taxon>
        <taxon>Euteleostomi</taxon>
        <taxon>Actinopterygii</taxon>
        <taxon>Neopterygii</taxon>
        <taxon>Teleostei</taxon>
        <taxon>Protacanthopterygii</taxon>
        <taxon>Salmoniformes</taxon>
        <taxon>Salmonidae</taxon>
        <taxon>Salmoninae</taxon>
        <taxon>Oncorhynchus</taxon>
    </lineage>
</organism>
<keyword evidence="3" id="KW-0732">Signal</keyword>
<evidence type="ECO:0000256" key="6">
    <source>
        <dbReference type="ARBA" id="ARBA00023180"/>
    </source>
</evidence>
<dbReference type="PANTHER" id="PTHR23412">
    <property type="entry name" value="STEREOCILIN RELATED"/>
    <property type="match status" value="1"/>
</dbReference>
<evidence type="ECO:0000256" key="4">
    <source>
        <dbReference type="ARBA" id="ARBA00022889"/>
    </source>
</evidence>
<evidence type="ECO:0000256" key="1">
    <source>
        <dbReference type="ARBA" id="ARBA00004370"/>
    </source>
</evidence>
<accession>A0A8C7CC17</accession>
<proteinExistence type="inferred from homology"/>
<evidence type="ECO:0000256" key="5">
    <source>
        <dbReference type="ARBA" id="ARBA00023136"/>
    </source>
</evidence>
<dbReference type="Ensembl" id="ENSOKIT00005004611.1">
    <property type="protein sequence ID" value="ENSOKIP00005004387.1"/>
    <property type="gene ID" value="ENSOKIG00005001995.1"/>
</dbReference>
<dbReference type="GO" id="GO:0016020">
    <property type="term" value="C:membrane"/>
    <property type="evidence" value="ECO:0007669"/>
    <property type="project" value="UniProtKB-SubCell"/>
</dbReference>
<evidence type="ECO:0000256" key="2">
    <source>
        <dbReference type="ARBA" id="ARBA00011016"/>
    </source>
</evidence>
<dbReference type="InterPro" id="IPR010335">
    <property type="entry name" value="Mesothelin"/>
</dbReference>
<dbReference type="GeneTree" id="ENSGT00950000182957"/>